<dbReference type="GO" id="GO:0000122">
    <property type="term" value="P:negative regulation of transcription by RNA polymerase II"/>
    <property type="evidence" value="ECO:0007669"/>
    <property type="project" value="TreeGrafter"/>
</dbReference>
<dbReference type="PROSITE" id="PS51030">
    <property type="entry name" value="NUCLEAR_REC_DBD_2"/>
    <property type="match status" value="1"/>
</dbReference>
<feature type="region of interest" description="Disordered" evidence="17">
    <location>
        <begin position="219"/>
        <end position="241"/>
    </location>
</feature>
<reference evidence="20 21" key="1">
    <citation type="submission" date="2019-07" db="EMBL/GenBank/DDBJ databases">
        <title>Draft genome assembly of a fouling barnacle, Amphibalanus amphitrite (Darwin, 1854): The first reference genome for Thecostraca.</title>
        <authorList>
            <person name="Kim W."/>
        </authorList>
    </citation>
    <scope>NUCLEOTIDE SEQUENCE [LARGE SCALE GENOMIC DNA]</scope>
    <source>
        <strain evidence="20">SNU_AA5</strain>
        <tissue evidence="20">Soma without cirri and trophi</tissue>
    </source>
</reference>
<evidence type="ECO:0000256" key="17">
    <source>
        <dbReference type="SAM" id="MobiDB-lite"/>
    </source>
</evidence>
<feature type="region of interest" description="Disordered" evidence="17">
    <location>
        <begin position="176"/>
        <end position="200"/>
    </location>
</feature>
<evidence type="ECO:0000256" key="3">
    <source>
        <dbReference type="ARBA" id="ARBA00022052"/>
    </source>
</evidence>
<dbReference type="Gene3D" id="1.10.565.10">
    <property type="entry name" value="Retinoid X Receptor"/>
    <property type="match status" value="2"/>
</dbReference>
<proteinExistence type="inferred from homology"/>
<keyword evidence="9 16" id="KW-0804">Transcription</keyword>
<dbReference type="CDD" id="cd07161">
    <property type="entry name" value="NR_DBD_EcR"/>
    <property type="match status" value="1"/>
</dbReference>
<dbReference type="GO" id="GO:0004879">
    <property type="term" value="F:nuclear receptor activity"/>
    <property type="evidence" value="ECO:0007669"/>
    <property type="project" value="InterPro"/>
</dbReference>
<feature type="region of interest" description="Disordered" evidence="17">
    <location>
        <begin position="14"/>
        <end position="36"/>
    </location>
</feature>
<evidence type="ECO:0000256" key="11">
    <source>
        <dbReference type="ARBA" id="ARBA00023242"/>
    </source>
</evidence>
<dbReference type="AlphaFoldDB" id="A0A6A4XDM4"/>
<feature type="region of interest" description="Disordered" evidence="17">
    <location>
        <begin position="129"/>
        <end position="161"/>
    </location>
</feature>
<feature type="compositionally biased region" description="Basic and acidic residues" evidence="17">
    <location>
        <begin position="219"/>
        <end position="239"/>
    </location>
</feature>
<keyword evidence="6 16" id="KW-0862">Zinc</keyword>
<evidence type="ECO:0000256" key="14">
    <source>
        <dbReference type="ARBA" id="ARBA00033003"/>
    </source>
</evidence>
<protein>
    <recommendedName>
        <fullName evidence="3">Ecdysone receptor</fullName>
    </recommendedName>
    <alternativeName>
        <fullName evidence="12">20-hydroxy-ecdysone receptor</fullName>
    </alternativeName>
    <alternativeName>
        <fullName evidence="13">EcRH</fullName>
    </alternativeName>
    <alternativeName>
        <fullName evidence="14">Ecdysteroid receptor</fullName>
    </alternativeName>
    <alternativeName>
        <fullName evidence="15">Nuclear receptor subfamily 1 group H member 1</fullName>
    </alternativeName>
</protein>
<feature type="compositionally biased region" description="Low complexity" evidence="17">
    <location>
        <begin position="18"/>
        <end position="30"/>
    </location>
</feature>
<dbReference type="InterPro" id="IPR003069">
    <property type="entry name" value="Ecdystd_rcpt"/>
</dbReference>
<evidence type="ECO:0000256" key="10">
    <source>
        <dbReference type="ARBA" id="ARBA00023170"/>
    </source>
</evidence>
<evidence type="ECO:0000313" key="21">
    <source>
        <dbReference type="Proteomes" id="UP000440578"/>
    </source>
</evidence>
<evidence type="ECO:0000256" key="7">
    <source>
        <dbReference type="ARBA" id="ARBA00023015"/>
    </source>
</evidence>
<feature type="compositionally biased region" description="Low complexity" evidence="17">
    <location>
        <begin position="140"/>
        <end position="153"/>
    </location>
</feature>
<name>A0A6A4XDM4_AMPAM</name>
<comment type="caution">
    <text evidence="20">The sequence shown here is derived from an EMBL/GenBank/DDBJ whole genome shotgun (WGS) entry which is preliminary data.</text>
</comment>
<dbReference type="InterPro" id="IPR013088">
    <property type="entry name" value="Znf_NHR/GATA"/>
</dbReference>
<dbReference type="PANTHER" id="PTHR24082">
    <property type="entry name" value="NUCLEAR HORMONE RECEPTOR"/>
    <property type="match status" value="1"/>
</dbReference>
<keyword evidence="7 16" id="KW-0805">Transcription regulation</keyword>
<dbReference type="PRINTS" id="PR00398">
    <property type="entry name" value="STRDHORMONER"/>
</dbReference>
<evidence type="ECO:0000256" key="5">
    <source>
        <dbReference type="ARBA" id="ARBA00022771"/>
    </source>
</evidence>
<dbReference type="PROSITE" id="PS51843">
    <property type="entry name" value="NR_LBD"/>
    <property type="match status" value="1"/>
</dbReference>
<dbReference type="FunFam" id="1.10.565.10:FF:000030">
    <property type="entry name" value="Ecdysone receptor (Isoform A)"/>
    <property type="match status" value="1"/>
</dbReference>
<evidence type="ECO:0000256" key="8">
    <source>
        <dbReference type="ARBA" id="ARBA00023125"/>
    </source>
</evidence>
<feature type="domain" description="NR LBD" evidence="19">
    <location>
        <begin position="207"/>
        <end position="505"/>
    </location>
</feature>
<evidence type="ECO:0000256" key="2">
    <source>
        <dbReference type="ARBA" id="ARBA00008092"/>
    </source>
</evidence>
<dbReference type="PRINTS" id="PR01283">
    <property type="entry name" value="ECDYSTEROIDR"/>
</dbReference>
<dbReference type="SMART" id="SM00430">
    <property type="entry name" value="HOLI"/>
    <property type="match status" value="1"/>
</dbReference>
<evidence type="ECO:0000256" key="1">
    <source>
        <dbReference type="ARBA" id="ARBA00004123"/>
    </source>
</evidence>
<dbReference type="GO" id="GO:0035076">
    <property type="term" value="P:ecdysone receptor signaling pathway"/>
    <property type="evidence" value="ECO:0007669"/>
    <property type="project" value="InterPro"/>
</dbReference>
<dbReference type="SMART" id="SM00399">
    <property type="entry name" value="ZnF_C4"/>
    <property type="match status" value="1"/>
</dbReference>
<evidence type="ECO:0000256" key="12">
    <source>
        <dbReference type="ARBA" id="ARBA00029963"/>
    </source>
</evidence>
<evidence type="ECO:0000259" key="19">
    <source>
        <dbReference type="PROSITE" id="PS51843"/>
    </source>
</evidence>
<comment type="similarity">
    <text evidence="2">Belongs to the nuclear hormone receptor family. NR1 subfamily.</text>
</comment>
<accession>A0A6A4XDM4</accession>
<dbReference type="OrthoDB" id="5837785at2759"/>
<dbReference type="PROSITE" id="PS00031">
    <property type="entry name" value="NUCLEAR_REC_DBD_1"/>
    <property type="match status" value="1"/>
</dbReference>
<dbReference type="GO" id="GO:0045944">
    <property type="term" value="P:positive regulation of transcription by RNA polymerase II"/>
    <property type="evidence" value="ECO:0007669"/>
    <property type="project" value="TreeGrafter"/>
</dbReference>
<evidence type="ECO:0000256" key="6">
    <source>
        <dbReference type="ARBA" id="ARBA00022833"/>
    </source>
</evidence>
<dbReference type="GO" id="GO:0035100">
    <property type="term" value="F:ecdysone binding"/>
    <property type="evidence" value="ECO:0007669"/>
    <property type="project" value="InterPro"/>
</dbReference>
<comment type="subcellular location">
    <subcellularLocation>
        <location evidence="1 16">Nucleus</location>
    </subcellularLocation>
</comment>
<gene>
    <name evidence="20" type="primary">EcR_1</name>
    <name evidence="20" type="ORF">FJT64_015041</name>
</gene>
<sequence>MQFVSESILLLAGHDDMSPPNSNGPFNNNNVEEKKKKGPLPRLSEELCLVCGDRASGYHYNALTCEGCKGFFRRSMTKNIVYVCKYGQNCEIDMYMRRKCQECRLKKCLAVGMRPECVVPEFTCKAKRQEKEKQRGRARSGSVPSEPSTPTPSDAGDKRGILSPATISQDEVAVAQGAGEPGGGGGGGPGSGPLCMPVPGRKTLTAEQDELINRLVRYQEEYESPTKEDMRRSALERSSSDPAELQCKQITGLTVLTVRLIVEFTKQLPGFQDKLCRDDQICLVKVMVGAARRVMREAQVNASAADDSELHLSRITEMTILTIKLIVEFSKRLTFFDRLLKDDQITLLKACSSEVMMLRCARRYDEDTESIVFANNYPYTRAAYERAGLDASTIEKNFKFCKKMSKMKVDNAEYALLTAIDIFSDRCMLQEPEKVERIQSIYVEALRAYVDFQRPPPTGVIFAKLLSVLTEVRQLGKLNTELCWSLKLKQKTLPPFLHEIWDVPA</sequence>
<organism evidence="20 21">
    <name type="scientific">Amphibalanus amphitrite</name>
    <name type="common">Striped barnacle</name>
    <name type="synonym">Balanus amphitrite</name>
    <dbReference type="NCBI Taxonomy" id="1232801"/>
    <lineage>
        <taxon>Eukaryota</taxon>
        <taxon>Metazoa</taxon>
        <taxon>Ecdysozoa</taxon>
        <taxon>Arthropoda</taxon>
        <taxon>Crustacea</taxon>
        <taxon>Multicrustacea</taxon>
        <taxon>Cirripedia</taxon>
        <taxon>Thoracica</taxon>
        <taxon>Thoracicalcarea</taxon>
        <taxon>Balanomorpha</taxon>
        <taxon>Balanoidea</taxon>
        <taxon>Balanidae</taxon>
        <taxon>Amphibalaninae</taxon>
        <taxon>Amphibalanus</taxon>
    </lineage>
</organism>
<dbReference type="InterPro" id="IPR001628">
    <property type="entry name" value="Znf_hrmn_rcpt"/>
</dbReference>
<dbReference type="GO" id="GO:0090575">
    <property type="term" value="C:RNA polymerase II transcription regulator complex"/>
    <property type="evidence" value="ECO:0007669"/>
    <property type="project" value="TreeGrafter"/>
</dbReference>
<dbReference type="EMBL" id="VIIS01000017">
    <property type="protein sequence ID" value="KAF0314460.1"/>
    <property type="molecule type" value="Genomic_DNA"/>
</dbReference>
<keyword evidence="8 16" id="KW-0238">DNA-binding</keyword>
<evidence type="ECO:0000256" key="16">
    <source>
        <dbReference type="RuleBase" id="RU004334"/>
    </source>
</evidence>
<dbReference type="InterPro" id="IPR035500">
    <property type="entry name" value="NHR-like_dom_sf"/>
</dbReference>
<feature type="domain" description="Nuclear receptor" evidence="18">
    <location>
        <begin position="45"/>
        <end position="120"/>
    </location>
</feature>
<dbReference type="FunFam" id="3.30.50.10:FF:000031">
    <property type="entry name" value="Ecdysone receptor A1"/>
    <property type="match status" value="1"/>
</dbReference>
<keyword evidence="5 16" id="KW-0863">Zinc-finger</keyword>
<evidence type="ECO:0000256" key="4">
    <source>
        <dbReference type="ARBA" id="ARBA00022723"/>
    </source>
</evidence>
<dbReference type="SUPFAM" id="SSF57716">
    <property type="entry name" value="Glucocorticoid receptor-like (DNA-binding domain)"/>
    <property type="match status" value="1"/>
</dbReference>
<evidence type="ECO:0000256" key="15">
    <source>
        <dbReference type="ARBA" id="ARBA00033286"/>
    </source>
</evidence>
<keyword evidence="21" id="KW-1185">Reference proteome</keyword>
<dbReference type="Proteomes" id="UP000440578">
    <property type="component" value="Unassembled WGS sequence"/>
</dbReference>
<dbReference type="Gene3D" id="3.30.50.10">
    <property type="entry name" value="Erythroid Transcription Factor GATA-1, subunit A"/>
    <property type="match status" value="1"/>
</dbReference>
<dbReference type="InterPro" id="IPR050234">
    <property type="entry name" value="Nuclear_hormone_rcpt_NR1"/>
</dbReference>
<dbReference type="PRINTS" id="PR00047">
    <property type="entry name" value="STROIDFINGER"/>
</dbReference>
<keyword evidence="11 16" id="KW-0539">Nucleus</keyword>
<dbReference type="SUPFAM" id="SSF48508">
    <property type="entry name" value="Nuclear receptor ligand-binding domain"/>
    <property type="match status" value="2"/>
</dbReference>
<evidence type="ECO:0000256" key="9">
    <source>
        <dbReference type="ARBA" id="ARBA00023163"/>
    </source>
</evidence>
<keyword evidence="10 16" id="KW-0675">Receptor</keyword>
<dbReference type="GO" id="GO:0030154">
    <property type="term" value="P:cell differentiation"/>
    <property type="evidence" value="ECO:0007669"/>
    <property type="project" value="TreeGrafter"/>
</dbReference>
<dbReference type="Pfam" id="PF00105">
    <property type="entry name" value="zf-C4"/>
    <property type="match status" value="1"/>
</dbReference>
<dbReference type="PANTHER" id="PTHR24082:SF507">
    <property type="entry name" value="BILE ACID RECEPTOR-RELATED"/>
    <property type="match status" value="1"/>
</dbReference>
<dbReference type="Pfam" id="PF00104">
    <property type="entry name" value="Hormone_recep"/>
    <property type="match status" value="1"/>
</dbReference>
<evidence type="ECO:0000256" key="13">
    <source>
        <dbReference type="ARBA" id="ARBA00030794"/>
    </source>
</evidence>
<dbReference type="GO" id="GO:0000978">
    <property type="term" value="F:RNA polymerase II cis-regulatory region sequence-specific DNA binding"/>
    <property type="evidence" value="ECO:0007669"/>
    <property type="project" value="TreeGrafter"/>
</dbReference>
<dbReference type="GO" id="GO:0008270">
    <property type="term" value="F:zinc ion binding"/>
    <property type="evidence" value="ECO:0007669"/>
    <property type="project" value="UniProtKB-KW"/>
</dbReference>
<feature type="compositionally biased region" description="Gly residues" evidence="17">
    <location>
        <begin position="179"/>
        <end position="191"/>
    </location>
</feature>
<keyword evidence="4 16" id="KW-0479">Metal-binding</keyword>
<dbReference type="InterPro" id="IPR000536">
    <property type="entry name" value="Nucl_hrmn_rcpt_lig-bd"/>
</dbReference>
<dbReference type="InterPro" id="IPR001723">
    <property type="entry name" value="Nuclear_hrmn_rcpt"/>
</dbReference>
<evidence type="ECO:0000313" key="20">
    <source>
        <dbReference type="EMBL" id="KAF0314460.1"/>
    </source>
</evidence>
<evidence type="ECO:0000259" key="18">
    <source>
        <dbReference type="PROSITE" id="PS51030"/>
    </source>
</evidence>